<keyword evidence="1" id="KW-0343">GTPase activation</keyword>
<dbReference type="Gene3D" id="1.10.8.270">
    <property type="entry name" value="putative rabgap domain of human tbc1 domain family member 14 like domains"/>
    <property type="match status" value="1"/>
</dbReference>
<reference evidence="4" key="1">
    <citation type="submission" date="2021-02" db="EMBL/GenBank/DDBJ databases">
        <authorList>
            <person name="Nowell W R."/>
        </authorList>
    </citation>
    <scope>NUCLEOTIDE SEQUENCE</scope>
</reference>
<dbReference type="SMART" id="SM00164">
    <property type="entry name" value="TBC"/>
    <property type="match status" value="1"/>
</dbReference>
<dbReference type="GO" id="GO:0005096">
    <property type="term" value="F:GTPase activator activity"/>
    <property type="evidence" value="ECO:0007669"/>
    <property type="project" value="UniProtKB-KW"/>
</dbReference>
<evidence type="ECO:0000256" key="1">
    <source>
        <dbReference type="ARBA" id="ARBA00022468"/>
    </source>
</evidence>
<keyword evidence="5" id="KW-1185">Reference proteome</keyword>
<dbReference type="Pfam" id="PF00566">
    <property type="entry name" value="RabGAP-TBC"/>
    <property type="match status" value="1"/>
</dbReference>
<dbReference type="PANTHER" id="PTHR22957:SF333">
    <property type="entry name" value="TBC1 DOMAIN FAMILY MEMBER 25"/>
    <property type="match status" value="1"/>
</dbReference>
<accession>A0A813WS90</accession>
<dbReference type="PROSITE" id="PS50086">
    <property type="entry name" value="TBC_RABGAP"/>
    <property type="match status" value="1"/>
</dbReference>
<dbReference type="InterPro" id="IPR000195">
    <property type="entry name" value="Rab-GAP-TBC_dom"/>
</dbReference>
<evidence type="ECO:0000256" key="2">
    <source>
        <dbReference type="SAM" id="MobiDB-lite"/>
    </source>
</evidence>
<dbReference type="PANTHER" id="PTHR22957">
    <property type="entry name" value="TBC1 DOMAIN FAMILY MEMBER GTPASE-ACTIVATING PROTEIN"/>
    <property type="match status" value="1"/>
</dbReference>
<dbReference type="AlphaFoldDB" id="A0A813WS90"/>
<dbReference type="Proteomes" id="UP000663828">
    <property type="component" value="Unassembled WGS sequence"/>
</dbReference>
<protein>
    <recommendedName>
        <fullName evidence="3">Rab-GAP TBC domain-containing protein</fullName>
    </recommendedName>
</protein>
<feature type="domain" description="Rab-GAP TBC" evidence="3">
    <location>
        <begin position="238"/>
        <end position="446"/>
    </location>
</feature>
<dbReference type="Gene3D" id="1.10.472.80">
    <property type="entry name" value="Ypt/Rab-GAP domain of gyp1p, domain 3"/>
    <property type="match status" value="1"/>
</dbReference>
<feature type="region of interest" description="Disordered" evidence="2">
    <location>
        <begin position="529"/>
        <end position="559"/>
    </location>
</feature>
<proteinExistence type="predicted"/>
<dbReference type="SUPFAM" id="SSF47923">
    <property type="entry name" value="Ypt/Rab-GAP domain of gyp1p"/>
    <property type="match status" value="2"/>
</dbReference>
<name>A0A813WS90_ADIRI</name>
<evidence type="ECO:0000259" key="3">
    <source>
        <dbReference type="PROSITE" id="PS50086"/>
    </source>
</evidence>
<dbReference type="EMBL" id="CAJNOR010000271">
    <property type="protein sequence ID" value="CAF0862428.1"/>
    <property type="molecule type" value="Genomic_DNA"/>
</dbReference>
<sequence>MRLSTIWTTSRASTSLPSMSVIGSAHPDVVRIKVYKPNSDTNDEKQETGSSKKFCIDPRLTTYQTLQCLIAQAFDIKTDFVISAIQRCSTTGREQISAIWSDWDLDASIQAVQPGAYLRLRYDVTPREEGLDDWDFVGLNDFNANIRWFNVDSRSIIATVNQTAGKAASALNKAISIRSVLSVVFRKYTHFLFADWMYGGNERRCSKPVGDGDMRKFLDSEGRLIYVNELRQAIFEGGVEPAYRKVVWRHLLNIFPLNITGLERIDYLKCIDIKYKTLKKRWTDEQHQNENTRLIMRSIEKDVSRTDRAFGFYADSGDGHVNVQSLFNILMTYCVSHPNTTYCQAMNDYASTILYVMREEALAYVCFCSIMKRIRANFATDGVAIATKFHHLKVLLQSIDPVYWSFLESHDAVNLYFTYRWLLLECKREFPFNDALRVLEVMWATLPIENEPPQLSEISLITSPSDTMIAESVCPIPCEVSQRRSISCPQLHIVDESFARKVKHRSSSLAFCTKEQLLAVLETCQHQQNSDSHSTSDAYEYRRSSLHRSSTKSMSSRSREKSLENSFALSEIAEFDGEQLSSCNNTSVNASSQNAPISHWLQRLPEGDTTWQEEDNLFLIFVCVSILLTHRSFLLKQTTLDEQEISMHFDRYRRRNNGERILSCARTLYAQYIQWTRKKRVVDDLNQISPT</sequence>
<evidence type="ECO:0000313" key="4">
    <source>
        <dbReference type="EMBL" id="CAF0862428.1"/>
    </source>
</evidence>
<dbReference type="InterPro" id="IPR035969">
    <property type="entry name" value="Rab-GAP_TBC_sf"/>
</dbReference>
<gene>
    <name evidence="4" type="ORF">XAT740_LOCUS6061</name>
</gene>
<comment type="caution">
    <text evidence="4">The sequence shown here is derived from an EMBL/GenBank/DDBJ whole genome shotgun (WGS) entry which is preliminary data.</text>
</comment>
<organism evidence="4 5">
    <name type="scientific">Adineta ricciae</name>
    <name type="common">Rotifer</name>
    <dbReference type="NCBI Taxonomy" id="249248"/>
    <lineage>
        <taxon>Eukaryota</taxon>
        <taxon>Metazoa</taxon>
        <taxon>Spiralia</taxon>
        <taxon>Gnathifera</taxon>
        <taxon>Rotifera</taxon>
        <taxon>Eurotatoria</taxon>
        <taxon>Bdelloidea</taxon>
        <taxon>Adinetida</taxon>
        <taxon>Adinetidae</taxon>
        <taxon>Adineta</taxon>
    </lineage>
</organism>
<evidence type="ECO:0000313" key="5">
    <source>
        <dbReference type="Proteomes" id="UP000663828"/>
    </source>
</evidence>